<accession>A0A8S4SAC6</accession>
<evidence type="ECO:0000313" key="1">
    <source>
        <dbReference type="EMBL" id="CAH2244873.1"/>
    </source>
</evidence>
<dbReference type="EMBL" id="CAKXAJ010025865">
    <property type="protein sequence ID" value="CAH2244873.1"/>
    <property type="molecule type" value="Genomic_DNA"/>
</dbReference>
<evidence type="ECO:0000313" key="2">
    <source>
        <dbReference type="Proteomes" id="UP000838756"/>
    </source>
</evidence>
<gene>
    <name evidence="1" type="primary">jg23082</name>
    <name evidence="1" type="ORF">PAEG_LOCUS20780</name>
</gene>
<reference evidence="1" key="1">
    <citation type="submission" date="2022-03" db="EMBL/GenBank/DDBJ databases">
        <authorList>
            <person name="Lindestad O."/>
        </authorList>
    </citation>
    <scope>NUCLEOTIDE SEQUENCE</scope>
</reference>
<organism evidence="1 2">
    <name type="scientific">Pararge aegeria aegeria</name>
    <dbReference type="NCBI Taxonomy" id="348720"/>
    <lineage>
        <taxon>Eukaryota</taxon>
        <taxon>Metazoa</taxon>
        <taxon>Ecdysozoa</taxon>
        <taxon>Arthropoda</taxon>
        <taxon>Hexapoda</taxon>
        <taxon>Insecta</taxon>
        <taxon>Pterygota</taxon>
        <taxon>Neoptera</taxon>
        <taxon>Endopterygota</taxon>
        <taxon>Lepidoptera</taxon>
        <taxon>Glossata</taxon>
        <taxon>Ditrysia</taxon>
        <taxon>Papilionoidea</taxon>
        <taxon>Nymphalidae</taxon>
        <taxon>Satyrinae</taxon>
        <taxon>Satyrini</taxon>
        <taxon>Parargina</taxon>
        <taxon>Pararge</taxon>
    </lineage>
</organism>
<dbReference type="Proteomes" id="UP000838756">
    <property type="component" value="Unassembled WGS sequence"/>
</dbReference>
<comment type="caution">
    <text evidence="1">The sequence shown here is derived from an EMBL/GenBank/DDBJ whole genome shotgun (WGS) entry which is preliminary data.</text>
</comment>
<protein>
    <submittedName>
        <fullName evidence="1">Jg23082 protein</fullName>
    </submittedName>
</protein>
<sequence length="81" mass="9721">MRRTSKLSSEELEERKKKRKLYMRSYRAKESEKSREEKFVCSKCGNMQLKYEPQSQNMSEKFVCNKCGNVQLKFEPQSQNT</sequence>
<proteinExistence type="predicted"/>
<dbReference type="AlphaFoldDB" id="A0A8S4SAC6"/>
<keyword evidence="2" id="KW-1185">Reference proteome</keyword>
<name>A0A8S4SAC6_9NEOP</name>